<name>A0A3B9QUX0_9CORY</name>
<dbReference type="AlphaFoldDB" id="A0A3B9QUX0"/>
<comment type="caution">
    <text evidence="1">The sequence shown here is derived from an EMBL/GenBank/DDBJ whole genome shotgun (WGS) entry which is preliminary data.</text>
</comment>
<organism evidence="1 2">
    <name type="scientific">Corynebacterium variabile</name>
    <dbReference type="NCBI Taxonomy" id="1727"/>
    <lineage>
        <taxon>Bacteria</taxon>
        <taxon>Bacillati</taxon>
        <taxon>Actinomycetota</taxon>
        <taxon>Actinomycetes</taxon>
        <taxon>Mycobacteriales</taxon>
        <taxon>Corynebacteriaceae</taxon>
        <taxon>Corynebacterium</taxon>
    </lineage>
</organism>
<dbReference type="Proteomes" id="UP000260925">
    <property type="component" value="Unassembled WGS sequence"/>
</dbReference>
<evidence type="ECO:0000313" key="2">
    <source>
        <dbReference type="Proteomes" id="UP000260925"/>
    </source>
</evidence>
<sequence length="65" mass="7315">MTEQIKAEPGRPGTVHLTVGGRTYRIPKKQALDLAEKLKSSALKSGENDWSDIYRGFPNIWKDSK</sequence>
<accession>A0A3B9QUX0</accession>
<gene>
    <name evidence="1" type="ORF">DCL06_06280</name>
</gene>
<protein>
    <submittedName>
        <fullName evidence="1">Uncharacterized protein</fullName>
    </submittedName>
</protein>
<evidence type="ECO:0000313" key="1">
    <source>
        <dbReference type="EMBL" id="HAF72537.1"/>
    </source>
</evidence>
<reference evidence="1 2" key="1">
    <citation type="journal article" date="2018" name="Nat. Biotechnol.">
        <title>A standardized bacterial taxonomy based on genome phylogeny substantially revises the tree of life.</title>
        <authorList>
            <person name="Parks D.H."/>
            <person name="Chuvochina M."/>
            <person name="Waite D.W."/>
            <person name="Rinke C."/>
            <person name="Skarshewski A."/>
            <person name="Chaumeil P.A."/>
            <person name="Hugenholtz P."/>
        </authorList>
    </citation>
    <scope>NUCLEOTIDE SEQUENCE [LARGE SCALE GENOMIC DNA]</scope>
    <source>
        <strain evidence="1">UBA9851</strain>
    </source>
</reference>
<proteinExistence type="predicted"/>
<dbReference type="EMBL" id="DMDD01000139">
    <property type="protein sequence ID" value="HAF72537.1"/>
    <property type="molecule type" value="Genomic_DNA"/>
</dbReference>